<dbReference type="PANTHER" id="PTHR43335">
    <property type="entry name" value="ABC TRANSPORTER, ATP-BINDING PROTEIN"/>
    <property type="match status" value="1"/>
</dbReference>
<evidence type="ECO:0000313" key="9">
    <source>
        <dbReference type="Proteomes" id="UP001344658"/>
    </source>
</evidence>
<dbReference type="Proteomes" id="UP001344658">
    <property type="component" value="Unassembled WGS sequence"/>
</dbReference>
<dbReference type="InterPro" id="IPR027417">
    <property type="entry name" value="P-loop_NTPase"/>
</dbReference>
<gene>
    <name evidence="8" type="ORF">V2S66_26660</name>
</gene>
<dbReference type="PROSITE" id="PS50893">
    <property type="entry name" value="ABC_TRANSPORTER_2"/>
    <property type="match status" value="1"/>
</dbReference>
<protein>
    <submittedName>
        <fullName evidence="8">ABC transporter ATP-binding protein</fullName>
    </submittedName>
</protein>
<evidence type="ECO:0000256" key="3">
    <source>
        <dbReference type="ARBA" id="ARBA00022741"/>
    </source>
</evidence>
<comment type="caution">
    <text evidence="8">The sequence shown here is derived from an EMBL/GenBank/DDBJ whole genome shotgun (WGS) entry which is preliminary data.</text>
</comment>
<dbReference type="RefSeq" id="WP_330799216.1">
    <property type="nucleotide sequence ID" value="NZ_JAZEWV010000030.1"/>
</dbReference>
<feature type="transmembrane region" description="Helical" evidence="6">
    <location>
        <begin position="365"/>
        <end position="383"/>
    </location>
</feature>
<keyword evidence="6" id="KW-1133">Transmembrane helix</keyword>
<evidence type="ECO:0000313" key="8">
    <source>
        <dbReference type="EMBL" id="MEE4545536.1"/>
    </source>
</evidence>
<keyword evidence="6" id="KW-0812">Transmembrane</keyword>
<accession>A0ABU7PI85</accession>
<evidence type="ECO:0000256" key="1">
    <source>
        <dbReference type="ARBA" id="ARBA00005417"/>
    </source>
</evidence>
<dbReference type="SUPFAM" id="SSF52540">
    <property type="entry name" value="P-loop containing nucleoside triphosphate hydrolases"/>
    <property type="match status" value="1"/>
</dbReference>
<feature type="transmembrane region" description="Helical" evidence="6">
    <location>
        <begin position="488"/>
        <end position="509"/>
    </location>
</feature>
<dbReference type="Gene3D" id="3.40.50.300">
    <property type="entry name" value="P-loop containing nucleotide triphosphate hydrolases"/>
    <property type="match status" value="1"/>
</dbReference>
<keyword evidence="6" id="KW-0472">Membrane</keyword>
<dbReference type="EMBL" id="JAZEWV010000030">
    <property type="protein sequence ID" value="MEE4545536.1"/>
    <property type="molecule type" value="Genomic_DNA"/>
</dbReference>
<reference evidence="8 9" key="1">
    <citation type="submission" date="2023-12" db="EMBL/GenBank/DDBJ databases">
        <title>Streptomyces sp. V4-01.</title>
        <authorList>
            <person name="Somphong A."/>
            <person name="Phongsopitanun W."/>
        </authorList>
    </citation>
    <scope>NUCLEOTIDE SEQUENCE [LARGE SCALE GENOMIC DNA]</scope>
    <source>
        <strain evidence="8 9">V4-01</strain>
    </source>
</reference>
<keyword evidence="2" id="KW-0813">Transport</keyword>
<feature type="compositionally biased region" description="Low complexity" evidence="5">
    <location>
        <begin position="322"/>
        <end position="337"/>
    </location>
</feature>
<evidence type="ECO:0000256" key="6">
    <source>
        <dbReference type="SAM" id="Phobius"/>
    </source>
</evidence>
<proteinExistence type="inferred from homology"/>
<dbReference type="SMART" id="SM00382">
    <property type="entry name" value="AAA"/>
    <property type="match status" value="1"/>
</dbReference>
<dbReference type="PANTHER" id="PTHR43335:SF4">
    <property type="entry name" value="ABC TRANSPORTER, ATP-BINDING PROTEIN"/>
    <property type="match status" value="1"/>
</dbReference>
<evidence type="ECO:0000256" key="4">
    <source>
        <dbReference type="ARBA" id="ARBA00022840"/>
    </source>
</evidence>
<feature type="transmembrane region" description="Helical" evidence="6">
    <location>
        <begin position="442"/>
        <end position="468"/>
    </location>
</feature>
<evidence type="ECO:0000259" key="7">
    <source>
        <dbReference type="PROSITE" id="PS50893"/>
    </source>
</evidence>
<feature type="transmembrane region" description="Helical" evidence="6">
    <location>
        <begin position="575"/>
        <end position="595"/>
    </location>
</feature>
<organism evidence="8 9">
    <name type="scientific">Actinacidiphila polyblastidii</name>
    <dbReference type="NCBI Taxonomy" id="3110430"/>
    <lineage>
        <taxon>Bacteria</taxon>
        <taxon>Bacillati</taxon>
        <taxon>Actinomycetota</taxon>
        <taxon>Actinomycetes</taxon>
        <taxon>Kitasatosporales</taxon>
        <taxon>Streptomycetaceae</taxon>
        <taxon>Actinacidiphila</taxon>
    </lineage>
</organism>
<evidence type="ECO:0000256" key="5">
    <source>
        <dbReference type="SAM" id="MobiDB-lite"/>
    </source>
</evidence>
<feature type="region of interest" description="Disordered" evidence="5">
    <location>
        <begin position="284"/>
        <end position="347"/>
    </location>
</feature>
<dbReference type="InterPro" id="IPR003439">
    <property type="entry name" value="ABC_transporter-like_ATP-bd"/>
</dbReference>
<feature type="transmembrane region" description="Helical" evidence="6">
    <location>
        <begin position="516"/>
        <end position="534"/>
    </location>
</feature>
<feature type="domain" description="ABC transporter" evidence="7">
    <location>
        <begin position="2"/>
        <end position="229"/>
    </location>
</feature>
<sequence length="620" mass="63743">MIQAIGLTSTTPRRRARPAIADLTFDVRQGEVTGLLGPAGAGKTTAVRLLLGIEPGRGATLVHGRPLHELPHPEREIGALVGDVPCHPRRSARGHLRMLCAAFGLPNSRAEDLLHLVGLDAIADEPLVTYSLGMDRRLGFAVALLTRPRALVLDDPVRGLPPREAAWVHDLVRRHAEAGGAVLLTGRDPRALARTADRVLALEEGRLVADESAGQFARTRLRPYVAVRSPYALRLAELLSRSGAEVVPAGGSRIAVYGSSSAAVGEAAYRHGILLHQLADRVAGEEEAGTGAPWETPHPAAPDRMPDRSPEESPEESPVETAARIAVPAADGAPAGPSLRGRLRTGPARPFGYEVRRGFGVPTPWWGMGAALLGSAAGTVMMTRYGTPPADRLGLISGWSPELPLPAAAIGAGGLGALSYGQEFRHPALTPGYGPEPRHPRLLLAKLAVGAALALLLAALAAVVDVALLRTGVAPGPVPDLAAASGTLAAWGALAVGCAWAGALAAAAFRTTALGIAAVLAVPLAAVPAVRMLLGAHAGRELADAGGALWSLVSGVPQGGTNALSGVLRFAAQPLVLALALCLAALVGAYAASALRGRRRGRRPTPVPGGRTVPATGKKG</sequence>
<comment type="similarity">
    <text evidence="1">Belongs to the ABC transporter superfamily.</text>
</comment>
<feature type="region of interest" description="Disordered" evidence="5">
    <location>
        <begin position="599"/>
        <end position="620"/>
    </location>
</feature>
<keyword evidence="9" id="KW-1185">Reference proteome</keyword>
<name>A0ABU7PI85_9ACTN</name>
<dbReference type="Pfam" id="PF00005">
    <property type="entry name" value="ABC_tran"/>
    <property type="match status" value="1"/>
</dbReference>
<dbReference type="InterPro" id="IPR003593">
    <property type="entry name" value="AAA+_ATPase"/>
</dbReference>
<keyword evidence="3" id="KW-0547">Nucleotide-binding</keyword>
<evidence type="ECO:0000256" key="2">
    <source>
        <dbReference type="ARBA" id="ARBA00022448"/>
    </source>
</evidence>
<dbReference type="GO" id="GO:0005524">
    <property type="term" value="F:ATP binding"/>
    <property type="evidence" value="ECO:0007669"/>
    <property type="project" value="UniProtKB-KW"/>
</dbReference>
<keyword evidence="4 8" id="KW-0067">ATP-binding</keyword>